<keyword evidence="2" id="KW-1185">Reference proteome</keyword>
<name>F6HWE7_VITVI</name>
<organism evidence="1 2">
    <name type="scientific">Vitis vinifera</name>
    <name type="common">Grape</name>
    <dbReference type="NCBI Taxonomy" id="29760"/>
    <lineage>
        <taxon>Eukaryota</taxon>
        <taxon>Viridiplantae</taxon>
        <taxon>Streptophyta</taxon>
        <taxon>Embryophyta</taxon>
        <taxon>Tracheophyta</taxon>
        <taxon>Spermatophyta</taxon>
        <taxon>Magnoliopsida</taxon>
        <taxon>eudicotyledons</taxon>
        <taxon>Gunneridae</taxon>
        <taxon>Pentapetalae</taxon>
        <taxon>rosids</taxon>
        <taxon>Vitales</taxon>
        <taxon>Vitaceae</taxon>
        <taxon>Viteae</taxon>
        <taxon>Vitis</taxon>
    </lineage>
</organism>
<dbReference type="STRING" id="29760.F6HWE7"/>
<evidence type="ECO:0000313" key="2">
    <source>
        <dbReference type="Proteomes" id="UP000009183"/>
    </source>
</evidence>
<proteinExistence type="predicted"/>
<dbReference type="AlphaFoldDB" id="F6HWE7"/>
<dbReference type="HOGENOM" id="CLU_1889561_0_0_1"/>
<accession>F6HWE7</accession>
<evidence type="ECO:0000313" key="1">
    <source>
        <dbReference type="EMBL" id="CCB59011.1"/>
    </source>
</evidence>
<reference evidence="2" key="1">
    <citation type="journal article" date="2007" name="Nature">
        <title>The grapevine genome sequence suggests ancestral hexaploidization in major angiosperm phyla.</title>
        <authorList>
            <consortium name="The French-Italian Public Consortium for Grapevine Genome Characterization."/>
            <person name="Jaillon O."/>
            <person name="Aury J.-M."/>
            <person name="Noel B."/>
            <person name="Policriti A."/>
            <person name="Clepet C."/>
            <person name="Casagrande A."/>
            <person name="Choisne N."/>
            <person name="Aubourg S."/>
            <person name="Vitulo N."/>
            <person name="Jubin C."/>
            <person name="Vezzi A."/>
            <person name="Legeai F."/>
            <person name="Hugueney P."/>
            <person name="Dasilva C."/>
            <person name="Horner D."/>
            <person name="Mica E."/>
            <person name="Jublot D."/>
            <person name="Poulain J."/>
            <person name="Bruyere C."/>
            <person name="Billault A."/>
            <person name="Segurens B."/>
            <person name="Gouyvenoux M."/>
            <person name="Ugarte E."/>
            <person name="Cattonaro F."/>
            <person name="Anthouard V."/>
            <person name="Vico V."/>
            <person name="Del Fabbro C."/>
            <person name="Alaux M."/>
            <person name="Di Gaspero G."/>
            <person name="Dumas V."/>
            <person name="Felice N."/>
            <person name="Paillard S."/>
            <person name="Juman I."/>
            <person name="Moroldo M."/>
            <person name="Scalabrin S."/>
            <person name="Canaguier A."/>
            <person name="Le Clainche I."/>
            <person name="Malacrida G."/>
            <person name="Durand E."/>
            <person name="Pesole G."/>
            <person name="Laucou V."/>
            <person name="Chatelet P."/>
            <person name="Merdinoglu D."/>
            <person name="Delledonne M."/>
            <person name="Pezzotti M."/>
            <person name="Lecharny A."/>
            <person name="Scarpelli C."/>
            <person name="Artiguenave F."/>
            <person name="Pe M.E."/>
            <person name="Valle G."/>
            <person name="Morgante M."/>
            <person name="Caboche M."/>
            <person name="Adam-Blondon A.-F."/>
            <person name="Weissenbach J."/>
            <person name="Quetier F."/>
            <person name="Wincker P."/>
        </authorList>
    </citation>
    <scope>NUCLEOTIDE SEQUENCE [LARGE SCALE GENOMIC DNA]</scope>
    <source>
        <strain evidence="2">cv. Pinot noir / PN40024</strain>
    </source>
</reference>
<sequence length="135" mass="13880">MQFLLDHMLHLVAPGSSGLSRAYASSSRQLSLGFYSTGTGATGSSATQLLDLILEDMDPSSAQFLSGPSARIGVMDGVSPHGSKLNSVSFSSMAPTLEVHPMEASNVGKGLGVAALSLPAAFTTEHPWSASLNPC</sequence>
<protein>
    <submittedName>
        <fullName evidence="1">Uncharacterized protein</fullName>
    </submittedName>
</protein>
<dbReference type="Proteomes" id="UP000009183">
    <property type="component" value="Chromosome 16"/>
</dbReference>
<dbReference type="InParanoid" id="F6HWE7"/>
<dbReference type="EMBL" id="FN596269">
    <property type="protein sequence ID" value="CCB59011.1"/>
    <property type="molecule type" value="Genomic_DNA"/>
</dbReference>
<dbReference type="PaxDb" id="29760-VIT_16s0148g00080.t01"/>
<gene>
    <name evidence="1" type="ordered locus">VIT_16s0148g00080</name>
</gene>